<dbReference type="Pfam" id="PF25793">
    <property type="entry name" value="WHD_2nd_NFRKB"/>
    <property type="match status" value="1"/>
</dbReference>
<feature type="compositionally biased region" description="Polar residues" evidence="3">
    <location>
        <begin position="73"/>
        <end position="82"/>
    </location>
</feature>
<feature type="compositionally biased region" description="Basic residues" evidence="3">
    <location>
        <begin position="682"/>
        <end position="692"/>
    </location>
</feature>
<feature type="compositionally biased region" description="Polar residues" evidence="3">
    <location>
        <begin position="615"/>
        <end position="626"/>
    </location>
</feature>
<keyword evidence="4" id="KW-0812">Transmembrane</keyword>
<keyword evidence="2" id="KW-0539">Nucleus</keyword>
<keyword evidence="4" id="KW-0472">Membrane</keyword>
<dbReference type="InterPro" id="IPR057748">
    <property type="entry name" value="NFRKB_WH_2"/>
</dbReference>
<evidence type="ECO:0000313" key="6">
    <source>
        <dbReference type="EMBL" id="KAG6533983.1"/>
    </source>
</evidence>
<dbReference type="EMBL" id="JACMSC010000002">
    <property type="protein sequence ID" value="KAG6533983.1"/>
    <property type="molecule type" value="Genomic_DNA"/>
</dbReference>
<name>A0A8J5M649_ZINOF</name>
<evidence type="ECO:0000256" key="3">
    <source>
        <dbReference type="SAM" id="MobiDB-lite"/>
    </source>
</evidence>
<dbReference type="InterPro" id="IPR024867">
    <property type="entry name" value="NFRKB"/>
</dbReference>
<evidence type="ECO:0000313" key="7">
    <source>
        <dbReference type="Proteomes" id="UP000734854"/>
    </source>
</evidence>
<dbReference type="PANTHER" id="PTHR13052:SF0">
    <property type="entry name" value="DNA-BINDING PROTEIN-LIKE"/>
    <property type="match status" value="1"/>
</dbReference>
<evidence type="ECO:0000259" key="5">
    <source>
        <dbReference type="PROSITE" id="PS51916"/>
    </source>
</evidence>
<gene>
    <name evidence="6" type="ORF">ZIOFF_007863</name>
</gene>
<accession>A0A8J5M649</accession>
<dbReference type="Proteomes" id="UP000734854">
    <property type="component" value="Unassembled WGS sequence"/>
</dbReference>
<evidence type="ECO:0000256" key="1">
    <source>
        <dbReference type="ARBA" id="ARBA00004123"/>
    </source>
</evidence>
<feature type="domain" description="DEUBAD" evidence="5">
    <location>
        <begin position="137"/>
        <end position="250"/>
    </location>
</feature>
<protein>
    <recommendedName>
        <fullName evidence="5">DEUBAD domain-containing protein</fullName>
    </recommendedName>
</protein>
<organism evidence="6 7">
    <name type="scientific">Zingiber officinale</name>
    <name type="common">Ginger</name>
    <name type="synonym">Amomum zingiber</name>
    <dbReference type="NCBI Taxonomy" id="94328"/>
    <lineage>
        <taxon>Eukaryota</taxon>
        <taxon>Viridiplantae</taxon>
        <taxon>Streptophyta</taxon>
        <taxon>Embryophyta</taxon>
        <taxon>Tracheophyta</taxon>
        <taxon>Spermatophyta</taxon>
        <taxon>Magnoliopsida</taxon>
        <taxon>Liliopsida</taxon>
        <taxon>Zingiberales</taxon>
        <taxon>Zingiberaceae</taxon>
        <taxon>Zingiber</taxon>
    </lineage>
</organism>
<sequence>MWLASVCTTASLIASSFIVVGQHNLWTTFLVLIIGGVTMTGVLFLHYRIFCGGSMATMNGDSRVSRRDRDSSLVSQGSGSTQDVEEEPSARSAKVGSYASDFSDADSGMESDEFDPAELGEPGTQLCQVGNQSFSVPLELYYLSGLGTVLSLETWNECLSEDERFVLAEYLPDMDHETFGCTLKALFSGENFHFGSPLDTLFTQLKGGLCDPRIVLYRRGLSFLQQHEYYHNLCKYHNSMVRRLVRTRDAWKKCVGYGIEERLRILNILRSQRLSSYVGNVDVGFEMDSESGDSNNWYLNKRFKIGQPFVKPEFDIIPHEIGMTYQSVNHKKESSKGVLKVSPSNALAQECIGSSHGYPSALKQGSKQNKFAGHDVVASKRARDRISNDHDDNEEGYLPSQGVWVAKNAGAVARTNLMISGKKQGLQKRYDTGMHSDEDPDICNNFSQSCGRKSNSDQAINLYTEQTKAKYFDRAWVFPSTCTDGKHKLTDSMQLNEMHEEAISLSHSAKSDRIDKDYRADKSGAAYASKNKLYKHSLIQTCNSHIQKDSRTRIPQEWTNEMQYENKCTISGSEKTESNSSERVEDHRLTNAVRNPKKLMKCDKKGYTGFPDVNKSAQTPDSNSMKAKNGRPRKKTLVEHRSAKLTSAEKRHKGMADVNNSPVQSLYADDYATGMRDEHGMRKSRRSKKLINKSRNMMVDGPRIDAAQERSSMPLISCNTLSKKSKQKVNGHPLSEQDEPVHQQDSPKLQVDGHVVTRKSKRKADAETEMLNGINLDLVVSGKASGDGEAKAKPQKKPFPLITPIIHTGFSFSIIHLLSAVRKTMITPLVEDTTLIASHHDDDNGRKSFTDDQHKMHQITNDIHISQSFENMDKHSTGSIGHLSHTVQEIIDQVRSNPGDPYILEAQEPLQDLIRGVLKIFSSKTAPLGAKGWKPLVSYEKSNKRWSWVGPIASTSDNDNGEEETSADAWGITHKMLVKLVDAFANWLKSSQMTLQQIGSLPPPPASLLLNVDEKARFKDLRAQKSLNTISPSSDDVRAYFHREEFLRFSIPDRAFSYTAADGKKSIVAPLRRGGGKPTSKARDHFMLKPDRPPHVTILCLVRDAAARLPGSIGTRADVCTLLRDSQYIVENISDAQVNQVVSGALDRLHYERDPCVQFDSERKLWVYLHKDRVEEDFEDDGTSSTKKWKRQRKDSLDQSDIGAVNDVDGAALIAGGSSAGLDDDHDLMVLTSPIRAAAEDAGLNIDNANAFIDSTTITKDRGNWEGLALNPLRQDRLICQENSTDDFDDGTFGQEQPIILHVGEYGSQFSEALDKPEPPVESRCPVGYRISQLVHLCKAPQGEITASKPLGPPILSYSTTYTSKFVCDSELLSGETEGLLQLPSNKALSN</sequence>
<feature type="transmembrane region" description="Helical" evidence="4">
    <location>
        <begin position="26"/>
        <end position="45"/>
    </location>
</feature>
<keyword evidence="4" id="KW-1133">Transmembrane helix</keyword>
<dbReference type="CDD" id="cd21865">
    <property type="entry name" value="DEUBAD_NFRKB"/>
    <property type="match status" value="1"/>
</dbReference>
<proteinExistence type="predicted"/>
<dbReference type="PROSITE" id="PS51916">
    <property type="entry name" value="DEUBAD"/>
    <property type="match status" value="1"/>
</dbReference>
<reference evidence="6 7" key="1">
    <citation type="submission" date="2020-08" db="EMBL/GenBank/DDBJ databases">
        <title>Plant Genome Project.</title>
        <authorList>
            <person name="Zhang R.-G."/>
        </authorList>
    </citation>
    <scope>NUCLEOTIDE SEQUENCE [LARGE SCALE GENOMIC DNA]</scope>
    <source>
        <tissue evidence="6">Rhizome</tissue>
    </source>
</reference>
<comment type="caution">
    <text evidence="6">The sequence shown here is derived from an EMBL/GenBank/DDBJ whole genome shotgun (WGS) entry which is preliminary data.</text>
</comment>
<feature type="region of interest" description="Disordered" evidence="3">
    <location>
        <begin position="602"/>
        <end position="661"/>
    </location>
</feature>
<evidence type="ECO:0000256" key="2">
    <source>
        <dbReference type="ARBA" id="ARBA00023242"/>
    </source>
</evidence>
<dbReference type="PANTHER" id="PTHR13052">
    <property type="entry name" value="NFRKB-RELATED"/>
    <property type="match status" value="1"/>
</dbReference>
<comment type="subcellular location">
    <subcellularLocation>
        <location evidence="1">Nucleus</location>
    </subcellularLocation>
</comment>
<dbReference type="InterPro" id="IPR044867">
    <property type="entry name" value="DEUBAD_dom"/>
</dbReference>
<feature type="region of interest" description="Disordered" evidence="3">
    <location>
        <begin position="677"/>
        <end position="748"/>
    </location>
</feature>
<feature type="region of interest" description="Disordered" evidence="3">
    <location>
        <begin position="61"/>
        <end position="122"/>
    </location>
</feature>
<keyword evidence="7" id="KW-1185">Reference proteome</keyword>
<evidence type="ECO:0000256" key="4">
    <source>
        <dbReference type="SAM" id="Phobius"/>
    </source>
</evidence>
<dbReference type="GO" id="GO:0031011">
    <property type="term" value="C:Ino80 complex"/>
    <property type="evidence" value="ECO:0007669"/>
    <property type="project" value="InterPro"/>
</dbReference>
<feature type="compositionally biased region" description="Acidic residues" evidence="3">
    <location>
        <begin position="103"/>
        <end position="118"/>
    </location>
</feature>